<protein>
    <submittedName>
        <fullName evidence="1">Tectonic family member 3</fullName>
    </submittedName>
</protein>
<name>A0A1A8G2V0_9TELE</name>
<organism evidence="1">
    <name type="scientific">Nothobranchius korthausae</name>
    <dbReference type="NCBI Taxonomy" id="1143690"/>
    <lineage>
        <taxon>Eukaryota</taxon>
        <taxon>Metazoa</taxon>
        <taxon>Chordata</taxon>
        <taxon>Craniata</taxon>
        <taxon>Vertebrata</taxon>
        <taxon>Euteleostomi</taxon>
        <taxon>Actinopterygii</taxon>
        <taxon>Neopterygii</taxon>
        <taxon>Teleostei</taxon>
        <taxon>Neoteleostei</taxon>
        <taxon>Acanthomorphata</taxon>
        <taxon>Ovalentaria</taxon>
        <taxon>Atherinomorphae</taxon>
        <taxon>Cyprinodontiformes</taxon>
        <taxon>Nothobranchiidae</taxon>
        <taxon>Nothobranchius</taxon>
    </lineage>
</organism>
<feature type="non-terminal residue" evidence="1">
    <location>
        <position position="1"/>
    </location>
</feature>
<evidence type="ECO:0000313" key="1">
    <source>
        <dbReference type="EMBL" id="SBQ65366.1"/>
    </source>
</evidence>
<sequence length="167" mass="18365">VEFIIGFTSRGELSNASVSVVLTDLALHQQLLQTHSVQFQMLFWGLSGEFCSSNAAQILDGELGDHAWTVTGSLVRNCTELRSRIYEILEGPAAPDMMAMNSGSQPDWTRVIRRECPISPQKSPEDRLSLTFSLFTSSGAELHDIPVSSSNAEEVTVWMPTGSLRSF</sequence>
<reference evidence="1" key="1">
    <citation type="submission" date="2016-05" db="EMBL/GenBank/DDBJ databases">
        <authorList>
            <person name="Lavstsen T."/>
            <person name="Jespersen J.S."/>
        </authorList>
    </citation>
    <scope>NUCLEOTIDE SEQUENCE</scope>
    <source>
        <tissue evidence="1">Brain</tissue>
    </source>
</reference>
<reference evidence="1" key="2">
    <citation type="submission" date="2016-06" db="EMBL/GenBank/DDBJ databases">
        <title>The genome of a short-lived fish provides insights into sex chromosome evolution and the genetic control of aging.</title>
        <authorList>
            <person name="Reichwald K."/>
            <person name="Felder M."/>
            <person name="Petzold A."/>
            <person name="Koch P."/>
            <person name="Groth M."/>
            <person name="Platzer M."/>
        </authorList>
    </citation>
    <scope>NUCLEOTIDE SEQUENCE</scope>
    <source>
        <tissue evidence="1">Brain</tissue>
    </source>
</reference>
<proteinExistence type="predicted"/>
<gene>
    <name evidence="1" type="primary">TCTN3</name>
</gene>
<dbReference type="EMBL" id="HAEB01018839">
    <property type="protein sequence ID" value="SBQ65366.1"/>
    <property type="molecule type" value="Transcribed_RNA"/>
</dbReference>
<accession>A0A1A8G2V0</accession>
<dbReference type="AlphaFoldDB" id="A0A1A8G2V0"/>